<name>A0A1V8TFK9_9PEZI</name>
<evidence type="ECO:0000313" key="2">
    <source>
        <dbReference type="EMBL" id="OQO10169.1"/>
    </source>
</evidence>
<dbReference type="PANTHER" id="PTHR10622">
    <property type="entry name" value="HET DOMAIN-CONTAINING PROTEIN"/>
    <property type="match status" value="1"/>
</dbReference>
<dbReference type="InParanoid" id="A0A1V8TFK9"/>
<dbReference type="STRING" id="1507870.A0A1V8TFK9"/>
<sequence>MRLYNVVTCTFQQFHSAIPPYIIASHRWGSEEVTYQDVEGHLNTYKSGYVKLRGFLDYVRQTYPFIHWLWIDTCCIDKTNSVELSEAINSMFRWYRNAAVCLAYLSDVDFSAEDGTAAESGTRTEGNAYMSDDLKRQLQHSQWFQRGWTLQELVAPRLVVFLSQQWNVIGFKGRGFYNDTSFVAQVAALTRVPAEVLHDSREVGRVSAEQKIRWALGRGTTREEDRWYCLFGLLDAPIGANYGEGSKRARRRLLTELEAVGSIATGRAAVLTREFDEREPEFNDFPDGLRDDAVTSSGYQTALFDDAQSHTEEELPENKPRPSPETVRRLYALIIAQGYSRTDAVEMLREYVATGRIARLRQTQVAG</sequence>
<keyword evidence="3" id="KW-1185">Reference proteome</keyword>
<evidence type="ECO:0000313" key="3">
    <source>
        <dbReference type="Proteomes" id="UP000192596"/>
    </source>
</evidence>
<feature type="domain" description="Heterokaryon incompatibility" evidence="1">
    <location>
        <begin position="21"/>
        <end position="152"/>
    </location>
</feature>
<protein>
    <recommendedName>
        <fullName evidence="1">Heterokaryon incompatibility domain-containing protein</fullName>
    </recommendedName>
</protein>
<gene>
    <name evidence="2" type="ORF">B0A48_04526</name>
</gene>
<comment type="caution">
    <text evidence="2">The sequence shown here is derived from an EMBL/GenBank/DDBJ whole genome shotgun (WGS) entry which is preliminary data.</text>
</comment>
<accession>A0A1V8TFK9</accession>
<organism evidence="2 3">
    <name type="scientific">Cryoendolithus antarcticus</name>
    <dbReference type="NCBI Taxonomy" id="1507870"/>
    <lineage>
        <taxon>Eukaryota</taxon>
        <taxon>Fungi</taxon>
        <taxon>Dikarya</taxon>
        <taxon>Ascomycota</taxon>
        <taxon>Pezizomycotina</taxon>
        <taxon>Dothideomycetes</taxon>
        <taxon>Dothideomycetidae</taxon>
        <taxon>Cladosporiales</taxon>
        <taxon>Cladosporiaceae</taxon>
        <taxon>Cryoendolithus</taxon>
    </lineage>
</organism>
<proteinExistence type="predicted"/>
<reference evidence="3" key="1">
    <citation type="submission" date="2017-03" db="EMBL/GenBank/DDBJ databases">
        <title>Genomes of endolithic fungi from Antarctica.</title>
        <authorList>
            <person name="Coleine C."/>
            <person name="Masonjones S."/>
            <person name="Stajich J.E."/>
        </authorList>
    </citation>
    <scope>NUCLEOTIDE SEQUENCE [LARGE SCALE GENOMIC DNA]</scope>
    <source>
        <strain evidence="3">CCFEE 5527</strain>
    </source>
</reference>
<dbReference type="Pfam" id="PF06985">
    <property type="entry name" value="HET"/>
    <property type="match status" value="1"/>
</dbReference>
<dbReference type="Proteomes" id="UP000192596">
    <property type="component" value="Unassembled WGS sequence"/>
</dbReference>
<dbReference type="EMBL" id="NAJO01000009">
    <property type="protein sequence ID" value="OQO10169.1"/>
    <property type="molecule type" value="Genomic_DNA"/>
</dbReference>
<dbReference type="InterPro" id="IPR010730">
    <property type="entry name" value="HET"/>
</dbReference>
<dbReference type="OrthoDB" id="674604at2759"/>
<dbReference type="AlphaFoldDB" id="A0A1V8TFK9"/>
<dbReference type="PANTHER" id="PTHR10622:SF10">
    <property type="entry name" value="HET DOMAIN-CONTAINING PROTEIN"/>
    <property type="match status" value="1"/>
</dbReference>
<evidence type="ECO:0000259" key="1">
    <source>
        <dbReference type="Pfam" id="PF06985"/>
    </source>
</evidence>